<evidence type="ECO:0000256" key="5">
    <source>
        <dbReference type="SAM" id="Phobius"/>
    </source>
</evidence>
<gene>
    <name evidence="6" type="ORF">PCAR00345_LOCUS6918</name>
</gene>
<feature type="transmembrane region" description="Helical" evidence="5">
    <location>
        <begin position="114"/>
        <end position="132"/>
    </location>
</feature>
<evidence type="ECO:0000256" key="2">
    <source>
        <dbReference type="ARBA" id="ARBA00022692"/>
    </source>
</evidence>
<dbReference type="GO" id="GO:0015165">
    <property type="term" value="F:pyrimidine nucleotide-sugar transmembrane transporter activity"/>
    <property type="evidence" value="ECO:0007669"/>
    <property type="project" value="InterPro"/>
</dbReference>
<feature type="transmembrane region" description="Helical" evidence="5">
    <location>
        <begin position="177"/>
        <end position="200"/>
    </location>
</feature>
<feature type="transmembrane region" description="Helical" evidence="5">
    <location>
        <begin position="307"/>
        <end position="324"/>
    </location>
</feature>
<dbReference type="InterPro" id="IPR007271">
    <property type="entry name" value="Nuc_sug_transpt"/>
</dbReference>
<dbReference type="EMBL" id="HBIZ01011586">
    <property type="protein sequence ID" value="CAE0754331.1"/>
    <property type="molecule type" value="Transcribed_RNA"/>
</dbReference>
<dbReference type="SUPFAM" id="SSF103481">
    <property type="entry name" value="Multidrug resistance efflux transporter EmrE"/>
    <property type="match status" value="1"/>
</dbReference>
<sequence length="364" mass="39001">MVGRVALVSLGVLLLEHCSTVTLTRYTQQRADVTRASPTVAVLLTELLKMCFSVGLELTSLFGIGSASSPRKLHAAVCLRQWDTMRLAVPSLLYTLQNNLIFVALAHLEVVTFQVLYQAKLLITAVLSVIFLGHRLTAMQWAALLMLTIGVVAVELSNSEEVPQAKRSRRNVQQDTFTLGVGTVSAFAAALLSSTAGIYFEVIVKAKELDAPSLWTRNVQLGLFSIPLAFGGVLVAGPASWDPNVLLQGFDWVVILLVLLNASGGLVVASVIKYGDNILKNFTTASSVVFGTLLSVVLFGFRPKLQFAWGATLVAVAAFVYATNGRASPADADEAHEEQDTLVAGEHCAHAAETESSMRIADSV</sequence>
<protein>
    <recommendedName>
        <fullName evidence="7">Sugar phosphate transporter domain-containing protein</fullName>
    </recommendedName>
</protein>
<evidence type="ECO:0000256" key="3">
    <source>
        <dbReference type="ARBA" id="ARBA00022989"/>
    </source>
</evidence>
<dbReference type="Pfam" id="PF04142">
    <property type="entry name" value="Nuc_sug_transp"/>
    <property type="match status" value="1"/>
</dbReference>
<comment type="subcellular location">
    <subcellularLocation>
        <location evidence="1">Membrane</location>
        <topology evidence="1">Multi-pass membrane protein</topology>
    </subcellularLocation>
</comment>
<feature type="transmembrane region" description="Helical" evidence="5">
    <location>
        <begin position="139"/>
        <end position="157"/>
    </location>
</feature>
<evidence type="ECO:0000313" key="6">
    <source>
        <dbReference type="EMBL" id="CAE0754331.1"/>
    </source>
</evidence>
<dbReference type="GO" id="GO:0000139">
    <property type="term" value="C:Golgi membrane"/>
    <property type="evidence" value="ECO:0007669"/>
    <property type="project" value="InterPro"/>
</dbReference>
<name>A0A7S4B505_CHRCT</name>
<dbReference type="PANTHER" id="PTHR10231">
    <property type="entry name" value="NUCLEOTIDE-SUGAR TRANSMEMBRANE TRANSPORTER"/>
    <property type="match status" value="1"/>
</dbReference>
<feature type="transmembrane region" description="Helical" evidence="5">
    <location>
        <begin position="252"/>
        <end position="272"/>
    </location>
</feature>
<dbReference type="InterPro" id="IPR037185">
    <property type="entry name" value="EmrE-like"/>
</dbReference>
<feature type="transmembrane region" description="Helical" evidence="5">
    <location>
        <begin position="221"/>
        <end position="240"/>
    </location>
</feature>
<organism evidence="6">
    <name type="scientific">Chrysotila carterae</name>
    <name type="common">Marine alga</name>
    <name type="synonym">Syracosphaera carterae</name>
    <dbReference type="NCBI Taxonomy" id="13221"/>
    <lineage>
        <taxon>Eukaryota</taxon>
        <taxon>Haptista</taxon>
        <taxon>Haptophyta</taxon>
        <taxon>Prymnesiophyceae</taxon>
        <taxon>Isochrysidales</taxon>
        <taxon>Isochrysidaceae</taxon>
        <taxon>Chrysotila</taxon>
    </lineage>
</organism>
<feature type="transmembrane region" description="Helical" evidence="5">
    <location>
        <begin position="284"/>
        <end position="301"/>
    </location>
</feature>
<keyword evidence="4 5" id="KW-0472">Membrane</keyword>
<reference evidence="6" key="1">
    <citation type="submission" date="2021-01" db="EMBL/GenBank/DDBJ databases">
        <authorList>
            <person name="Corre E."/>
            <person name="Pelletier E."/>
            <person name="Niang G."/>
            <person name="Scheremetjew M."/>
            <person name="Finn R."/>
            <person name="Kale V."/>
            <person name="Holt S."/>
            <person name="Cochrane G."/>
            <person name="Meng A."/>
            <person name="Brown T."/>
            <person name="Cohen L."/>
        </authorList>
    </citation>
    <scope>NUCLEOTIDE SEQUENCE</scope>
    <source>
        <strain evidence="6">CCMP645</strain>
    </source>
</reference>
<proteinExistence type="predicted"/>
<dbReference type="NCBIfam" id="TIGR00803">
    <property type="entry name" value="nst"/>
    <property type="match status" value="1"/>
</dbReference>
<evidence type="ECO:0008006" key="7">
    <source>
        <dbReference type="Google" id="ProtNLM"/>
    </source>
</evidence>
<dbReference type="AlphaFoldDB" id="A0A7S4B505"/>
<evidence type="ECO:0000256" key="1">
    <source>
        <dbReference type="ARBA" id="ARBA00004141"/>
    </source>
</evidence>
<dbReference type="PIRSF" id="PIRSF005799">
    <property type="entry name" value="UDP-gal_transpt"/>
    <property type="match status" value="1"/>
</dbReference>
<keyword evidence="3 5" id="KW-1133">Transmembrane helix</keyword>
<keyword evidence="2 5" id="KW-0812">Transmembrane</keyword>
<evidence type="ECO:0000256" key="4">
    <source>
        <dbReference type="ARBA" id="ARBA00023136"/>
    </source>
</evidence>
<accession>A0A7S4B505</accession>